<dbReference type="EnsemblMetazoa" id="HelroT182122">
    <property type="protein sequence ID" value="HelroP182122"/>
    <property type="gene ID" value="HelroG182122"/>
</dbReference>
<feature type="compositionally biased region" description="Basic residues" evidence="1">
    <location>
        <begin position="207"/>
        <end position="216"/>
    </location>
</feature>
<dbReference type="InterPro" id="IPR005135">
    <property type="entry name" value="Endo/exonuclease/phosphatase"/>
</dbReference>
<evidence type="ECO:0000256" key="1">
    <source>
        <dbReference type="SAM" id="MobiDB-lite"/>
    </source>
</evidence>
<dbReference type="Proteomes" id="UP000015101">
    <property type="component" value="Unassembled WGS sequence"/>
</dbReference>
<dbReference type="InterPro" id="IPR036691">
    <property type="entry name" value="Endo/exonu/phosph_ase_sf"/>
</dbReference>
<feature type="domain" description="Endonuclease/exonuclease/phosphatase" evidence="2">
    <location>
        <begin position="30"/>
        <end position="168"/>
    </location>
</feature>
<dbReference type="STRING" id="6412.T1FHS6"/>
<reference evidence="5" key="1">
    <citation type="submission" date="2012-12" db="EMBL/GenBank/DDBJ databases">
        <authorList>
            <person name="Hellsten U."/>
            <person name="Grimwood J."/>
            <person name="Chapman J.A."/>
            <person name="Shapiro H."/>
            <person name="Aerts A."/>
            <person name="Otillar R.P."/>
            <person name="Terry A.Y."/>
            <person name="Boore J.L."/>
            <person name="Simakov O."/>
            <person name="Marletaz F."/>
            <person name="Cho S.-J."/>
            <person name="Edsinger-Gonzales E."/>
            <person name="Havlak P."/>
            <person name="Kuo D.-H."/>
            <person name="Larsson T."/>
            <person name="Lv J."/>
            <person name="Arendt D."/>
            <person name="Savage R."/>
            <person name="Osoegawa K."/>
            <person name="de Jong P."/>
            <person name="Lindberg D.R."/>
            <person name="Seaver E.C."/>
            <person name="Weisblat D.A."/>
            <person name="Putnam N.H."/>
            <person name="Grigoriev I.V."/>
            <person name="Rokhsar D.S."/>
        </authorList>
    </citation>
    <scope>NUCLEOTIDE SEQUENCE</scope>
</reference>
<dbReference type="CTD" id="20208375"/>
<evidence type="ECO:0000259" key="2">
    <source>
        <dbReference type="Pfam" id="PF14529"/>
    </source>
</evidence>
<name>T1FHS6_HELRO</name>
<keyword evidence="5" id="KW-1185">Reference proteome</keyword>
<dbReference type="EMBL" id="KB097701">
    <property type="protein sequence ID" value="ESN91263.1"/>
    <property type="molecule type" value="Genomic_DNA"/>
</dbReference>
<dbReference type="HOGENOM" id="CLU_1210952_0_0_1"/>
<dbReference type="Gene3D" id="3.60.10.10">
    <property type="entry name" value="Endonuclease/exonuclease/phosphatase"/>
    <property type="match status" value="1"/>
</dbReference>
<reference evidence="4" key="3">
    <citation type="submission" date="2015-06" db="UniProtKB">
        <authorList>
            <consortium name="EnsemblMetazoa"/>
        </authorList>
    </citation>
    <scope>IDENTIFICATION</scope>
</reference>
<dbReference type="AlphaFoldDB" id="T1FHS6"/>
<dbReference type="InterPro" id="IPR027124">
    <property type="entry name" value="Swc5/CFDP1/2"/>
</dbReference>
<evidence type="ECO:0000313" key="4">
    <source>
        <dbReference type="EnsemblMetazoa" id="HelroP182122"/>
    </source>
</evidence>
<organism evidence="4 5">
    <name type="scientific">Helobdella robusta</name>
    <name type="common">Californian leech</name>
    <dbReference type="NCBI Taxonomy" id="6412"/>
    <lineage>
        <taxon>Eukaryota</taxon>
        <taxon>Metazoa</taxon>
        <taxon>Spiralia</taxon>
        <taxon>Lophotrochozoa</taxon>
        <taxon>Annelida</taxon>
        <taxon>Clitellata</taxon>
        <taxon>Hirudinea</taxon>
        <taxon>Rhynchobdellida</taxon>
        <taxon>Glossiphoniidae</taxon>
        <taxon>Helobdella</taxon>
    </lineage>
</organism>
<gene>
    <name evidence="4" type="primary">20208375</name>
    <name evidence="3" type="ORF">HELRODRAFT_182122</name>
</gene>
<reference evidence="3 5" key="2">
    <citation type="journal article" date="2013" name="Nature">
        <title>Insights into bilaterian evolution from three spiralian genomes.</title>
        <authorList>
            <person name="Simakov O."/>
            <person name="Marletaz F."/>
            <person name="Cho S.J."/>
            <person name="Edsinger-Gonzales E."/>
            <person name="Havlak P."/>
            <person name="Hellsten U."/>
            <person name="Kuo D.H."/>
            <person name="Larsson T."/>
            <person name="Lv J."/>
            <person name="Arendt D."/>
            <person name="Savage R."/>
            <person name="Osoegawa K."/>
            <person name="de Jong P."/>
            <person name="Grimwood J."/>
            <person name="Chapman J.A."/>
            <person name="Shapiro H."/>
            <person name="Aerts A."/>
            <person name="Otillar R.P."/>
            <person name="Terry A.Y."/>
            <person name="Boore J.L."/>
            <person name="Grigoriev I.V."/>
            <person name="Lindberg D.R."/>
            <person name="Seaver E.C."/>
            <person name="Weisblat D.A."/>
            <person name="Putnam N.H."/>
            <person name="Rokhsar D.S."/>
        </authorList>
    </citation>
    <scope>NUCLEOTIDE SEQUENCE</scope>
</reference>
<dbReference type="GO" id="GO:0003824">
    <property type="term" value="F:catalytic activity"/>
    <property type="evidence" value="ECO:0007669"/>
    <property type="project" value="InterPro"/>
</dbReference>
<dbReference type="eggNOG" id="KOG1075">
    <property type="taxonomic scope" value="Eukaryota"/>
</dbReference>
<dbReference type="RefSeq" id="XP_009030667.1">
    <property type="nucleotide sequence ID" value="XM_009032419.1"/>
</dbReference>
<dbReference type="SUPFAM" id="SSF56219">
    <property type="entry name" value="DNase I-like"/>
    <property type="match status" value="1"/>
</dbReference>
<sequence>MSNDLEGFSALLDRVLVFLVKIHEKPFNLAVIQVYAPTSESGEEDLDAFYSNLDGALKTFKSQKVIFMMGDLNAKISTEKKHDGIGSHGIGERKERGEKLIEWCVTNDQVITNTWFDNHPRRKYTLKSLGDKARNMIDYITINRQFQNVVLQYKIYPGADCGSDHNQVVCKIRINLSQNDEIKVKYYVEVGNGFQLLTEEKRNGTHREKRTTRKKTEHRELEVRFDAKS</sequence>
<proteinExistence type="predicted"/>
<dbReference type="OrthoDB" id="10030815at2759"/>
<dbReference type="Pfam" id="PF14529">
    <property type="entry name" value="Exo_endo_phos_2"/>
    <property type="match status" value="1"/>
</dbReference>
<evidence type="ECO:0000313" key="3">
    <source>
        <dbReference type="EMBL" id="ESN91263.1"/>
    </source>
</evidence>
<dbReference type="KEGG" id="hro:HELRODRAFT_182122"/>
<evidence type="ECO:0000313" key="5">
    <source>
        <dbReference type="Proteomes" id="UP000015101"/>
    </source>
</evidence>
<dbReference type="EMBL" id="AMQM01007984">
    <property type="status" value="NOT_ANNOTATED_CDS"/>
    <property type="molecule type" value="Genomic_DNA"/>
</dbReference>
<feature type="region of interest" description="Disordered" evidence="1">
    <location>
        <begin position="202"/>
        <end position="229"/>
    </location>
</feature>
<protein>
    <recommendedName>
        <fullName evidence="2">Endonuclease/exonuclease/phosphatase domain-containing protein</fullName>
    </recommendedName>
</protein>
<feature type="compositionally biased region" description="Basic and acidic residues" evidence="1">
    <location>
        <begin position="217"/>
        <end position="229"/>
    </location>
</feature>
<dbReference type="PANTHER" id="PTHR23227">
    <property type="entry name" value="BUCENTAUR RELATED"/>
    <property type="match status" value="1"/>
</dbReference>
<accession>T1FHS6</accession>
<dbReference type="PANTHER" id="PTHR23227:SF67">
    <property type="entry name" value="CRANIOFACIAL DEVELOPMENT PROTEIN 2-LIKE"/>
    <property type="match status" value="1"/>
</dbReference>
<dbReference type="OMA" id="IDEESHC"/>
<dbReference type="GeneID" id="20208375"/>
<dbReference type="InParanoid" id="T1FHS6"/>